<sequence length="497" mass="53040">MNLIVRMPHSNIQRMRWVLVIAAGTLLLCVPALLNGAPFVYFDSADYLGMVSQMANLLAQKLDGAGALPVDAALVASGDEDYLVYTGRSVYYSGFVWFARKLLGLNGVVILHALALAALLVPITRLARPAAGPAFTQMAVLILCAGLGLLSSAGLFVSLVMPDIWAGLLILAIGLIVAVGARLGWPARLALGAVIALAALFHTSHLLLLATLTGLLALLMLRPSWRRHLGAWSVGVPALAVIIGLAGSAAFSLFVTWTTGRPPVSRPHVTAHLVDMGPGTQFMQDTCPESGFVLCAYADRLPTNWMDFLFADDTETGVFDTVPNHIKRALADEQARFTLATLAAEPWETVNGLLYDGVSQLWSLSVDDVPFTRNNADYLAGAFWEEIVEVTQASAIWDRPWMAPAFTRLTQVSTALAAAGLLVLALAGRLPRTGPLAVLILVCLGGLILNAFICGMLASPYGRFQARIVWLLPLLLGLAILSTFGPATSKGDAHERD</sequence>
<evidence type="ECO:0000256" key="1">
    <source>
        <dbReference type="SAM" id="Phobius"/>
    </source>
</evidence>
<evidence type="ECO:0000313" key="3">
    <source>
        <dbReference type="Proteomes" id="UP000305887"/>
    </source>
</evidence>
<feature type="transmembrane region" description="Helical" evidence="1">
    <location>
        <begin position="409"/>
        <end position="430"/>
    </location>
</feature>
<feature type="transmembrane region" description="Helical" evidence="1">
    <location>
        <begin position="135"/>
        <end position="158"/>
    </location>
</feature>
<protein>
    <submittedName>
        <fullName evidence="2">Uncharacterized protein</fullName>
    </submittedName>
</protein>
<feature type="transmembrane region" description="Helical" evidence="1">
    <location>
        <begin position="102"/>
        <end position="123"/>
    </location>
</feature>
<keyword evidence="3" id="KW-1185">Reference proteome</keyword>
<keyword evidence="1" id="KW-0812">Transmembrane</keyword>
<feature type="transmembrane region" description="Helical" evidence="1">
    <location>
        <begin position="164"/>
        <end position="183"/>
    </location>
</feature>
<comment type="caution">
    <text evidence="2">The sequence shown here is derived from an EMBL/GenBank/DDBJ whole genome shotgun (WGS) entry which is preliminary data.</text>
</comment>
<feature type="transmembrane region" description="Helical" evidence="1">
    <location>
        <begin position="436"/>
        <end position="457"/>
    </location>
</feature>
<accession>A0A5C4MTC9</accession>
<evidence type="ECO:0000313" key="2">
    <source>
        <dbReference type="EMBL" id="TNC47718.1"/>
    </source>
</evidence>
<dbReference type="Proteomes" id="UP000305887">
    <property type="component" value="Unassembled WGS sequence"/>
</dbReference>
<feature type="transmembrane region" description="Helical" evidence="1">
    <location>
        <begin position="469"/>
        <end position="487"/>
    </location>
</feature>
<feature type="transmembrane region" description="Helical" evidence="1">
    <location>
        <begin position="231"/>
        <end position="257"/>
    </location>
</feature>
<dbReference type="OrthoDB" id="7238679at2"/>
<keyword evidence="1" id="KW-1133">Transmembrane helix</keyword>
<feature type="transmembrane region" description="Helical" evidence="1">
    <location>
        <begin position="190"/>
        <end position="219"/>
    </location>
</feature>
<proteinExistence type="predicted"/>
<dbReference type="AlphaFoldDB" id="A0A5C4MTC9"/>
<keyword evidence="1" id="KW-0472">Membrane</keyword>
<dbReference type="RefSeq" id="WP_139078063.1">
    <property type="nucleotide sequence ID" value="NZ_VDFU01000023.1"/>
</dbReference>
<name>A0A5C4MTC9_9RHOB</name>
<organism evidence="2 3">
    <name type="scientific">Rubellimicrobium rubrum</name>
    <dbReference type="NCBI Taxonomy" id="2585369"/>
    <lineage>
        <taxon>Bacteria</taxon>
        <taxon>Pseudomonadati</taxon>
        <taxon>Pseudomonadota</taxon>
        <taxon>Alphaproteobacteria</taxon>
        <taxon>Rhodobacterales</taxon>
        <taxon>Roseobacteraceae</taxon>
        <taxon>Rubellimicrobium</taxon>
    </lineage>
</organism>
<reference evidence="2 3" key="1">
    <citation type="submission" date="2019-06" db="EMBL/GenBank/DDBJ databases">
        <title>YIM 131921 draft genome.</title>
        <authorList>
            <person name="Jiang L."/>
        </authorList>
    </citation>
    <scope>NUCLEOTIDE SEQUENCE [LARGE SCALE GENOMIC DNA]</scope>
    <source>
        <strain evidence="2 3">YIM 131921</strain>
    </source>
</reference>
<gene>
    <name evidence="2" type="ORF">FHG66_15990</name>
</gene>
<dbReference type="EMBL" id="VDFU01000023">
    <property type="protein sequence ID" value="TNC47718.1"/>
    <property type="molecule type" value="Genomic_DNA"/>
</dbReference>